<comment type="caution">
    <text evidence="2">The sequence shown here is derived from an EMBL/GenBank/DDBJ whole genome shotgun (WGS) entry which is preliminary data.</text>
</comment>
<gene>
    <name evidence="2" type="ORF">H2201_006716</name>
</gene>
<protein>
    <recommendedName>
        <fullName evidence="1">2EXR domain-containing protein</fullName>
    </recommendedName>
</protein>
<dbReference type="PANTHER" id="PTHR42085:SF1">
    <property type="entry name" value="F-BOX DOMAIN-CONTAINING PROTEIN"/>
    <property type="match status" value="1"/>
</dbReference>
<dbReference type="Proteomes" id="UP001172684">
    <property type="component" value="Unassembled WGS sequence"/>
</dbReference>
<name>A0ABQ9NSV8_9PEZI</name>
<accession>A0ABQ9NSV8</accession>
<evidence type="ECO:0000259" key="1">
    <source>
        <dbReference type="Pfam" id="PF20150"/>
    </source>
</evidence>
<dbReference type="EMBL" id="JAPDRL010000061">
    <property type="protein sequence ID" value="KAJ9660988.1"/>
    <property type="molecule type" value="Genomic_DNA"/>
</dbReference>
<evidence type="ECO:0000313" key="2">
    <source>
        <dbReference type="EMBL" id="KAJ9660988.1"/>
    </source>
</evidence>
<dbReference type="InterPro" id="IPR038883">
    <property type="entry name" value="AN11006-like"/>
</dbReference>
<dbReference type="InterPro" id="IPR045518">
    <property type="entry name" value="2EXR"/>
</dbReference>
<reference evidence="2" key="1">
    <citation type="submission" date="2022-10" db="EMBL/GenBank/DDBJ databases">
        <title>Culturing micro-colonial fungi from biological soil crusts in the Mojave desert and describing Neophaeococcomyces mojavensis, and introducing the new genera and species Taxawa tesnikishii.</title>
        <authorList>
            <person name="Kurbessoian T."/>
            <person name="Stajich J.E."/>
        </authorList>
    </citation>
    <scope>NUCLEOTIDE SEQUENCE</scope>
    <source>
        <strain evidence="2">TK_1</strain>
    </source>
</reference>
<organism evidence="2 3">
    <name type="scientific">Coniosporium apollinis</name>
    <dbReference type="NCBI Taxonomy" id="61459"/>
    <lineage>
        <taxon>Eukaryota</taxon>
        <taxon>Fungi</taxon>
        <taxon>Dikarya</taxon>
        <taxon>Ascomycota</taxon>
        <taxon>Pezizomycotina</taxon>
        <taxon>Dothideomycetes</taxon>
        <taxon>Dothideomycetes incertae sedis</taxon>
        <taxon>Coniosporium</taxon>
    </lineage>
</organism>
<dbReference type="Pfam" id="PF20150">
    <property type="entry name" value="2EXR"/>
    <property type="match status" value="1"/>
</dbReference>
<evidence type="ECO:0000313" key="3">
    <source>
        <dbReference type="Proteomes" id="UP001172684"/>
    </source>
</evidence>
<keyword evidence="3" id="KW-1185">Reference proteome</keyword>
<proteinExistence type="predicted"/>
<feature type="domain" description="2EXR" evidence="1">
    <location>
        <begin position="18"/>
        <end position="95"/>
    </location>
</feature>
<sequence>MTSSNGIMNQQYQSPLLRLPAEIRNMIYRFALTADSPIVDPTILHPADEEDDNDDDREIPISRNRSIPALGTALLQTCRLIREEADVRTLYSNNTFAFTSITTAHFFLTSLSPTFSPMVQDIEIDARNMGTPEYGLCYEFIAYLSARSNDYFNQYGSLWKEAPELKILRFNFSSWPTIPGKRDRIWTALLVMLSNVSCLERVVVIGASKGYMETIEPWHAAHFAGTDCPTEHNSLVEKLCSAVGKRGCEGSEDDRFVRWSRTGGLIELEALSKDYVFTKKIQRRGSSITNHQATDPWPANECCTLAEFRVHSVAKVLFKSSPTASE</sequence>
<dbReference type="PANTHER" id="PTHR42085">
    <property type="entry name" value="F-BOX DOMAIN-CONTAINING PROTEIN"/>
    <property type="match status" value="1"/>
</dbReference>